<evidence type="ECO:0000313" key="2">
    <source>
        <dbReference type="EMBL" id="NNM72414.1"/>
    </source>
</evidence>
<name>A0A849I427_9HYPH</name>
<proteinExistence type="predicted"/>
<accession>A0A849I427</accession>
<reference evidence="2 3" key="1">
    <citation type="submission" date="2020-04" db="EMBL/GenBank/DDBJ databases">
        <title>Enterovirga sp. isolate from soil.</title>
        <authorList>
            <person name="Chea S."/>
            <person name="Kim D.-U."/>
        </authorList>
    </citation>
    <scope>NUCLEOTIDE SEQUENCE [LARGE SCALE GENOMIC DNA]</scope>
    <source>
        <strain evidence="2 3">DB1703</strain>
    </source>
</reference>
<comment type="caution">
    <text evidence="2">The sequence shown here is derived from an EMBL/GenBank/DDBJ whole genome shotgun (WGS) entry which is preliminary data.</text>
</comment>
<dbReference type="Proteomes" id="UP000564885">
    <property type="component" value="Unassembled WGS sequence"/>
</dbReference>
<gene>
    <name evidence="2" type="ORF">HJG44_08410</name>
</gene>
<feature type="region of interest" description="Disordered" evidence="1">
    <location>
        <begin position="64"/>
        <end position="104"/>
    </location>
</feature>
<dbReference type="RefSeq" id="WP_171217887.1">
    <property type="nucleotide sequence ID" value="NZ_JABEPP010000002.1"/>
</dbReference>
<evidence type="ECO:0000256" key="1">
    <source>
        <dbReference type="SAM" id="MobiDB-lite"/>
    </source>
</evidence>
<dbReference type="EMBL" id="JABEPP010000002">
    <property type="protein sequence ID" value="NNM72414.1"/>
    <property type="molecule type" value="Genomic_DNA"/>
</dbReference>
<evidence type="ECO:0000313" key="3">
    <source>
        <dbReference type="Proteomes" id="UP000564885"/>
    </source>
</evidence>
<organism evidence="2 3">
    <name type="scientific">Enterovirga aerilata</name>
    <dbReference type="NCBI Taxonomy" id="2730920"/>
    <lineage>
        <taxon>Bacteria</taxon>
        <taxon>Pseudomonadati</taxon>
        <taxon>Pseudomonadota</taxon>
        <taxon>Alphaproteobacteria</taxon>
        <taxon>Hyphomicrobiales</taxon>
        <taxon>Methylobacteriaceae</taxon>
        <taxon>Enterovirga</taxon>
    </lineage>
</organism>
<dbReference type="AlphaFoldDB" id="A0A849I427"/>
<feature type="compositionally biased region" description="Basic residues" evidence="1">
    <location>
        <begin position="87"/>
        <end position="104"/>
    </location>
</feature>
<sequence>MFSYSTSTPKGNPSVAFSTSILTGIGAGNVPIIGTENEGLQVEARGTSATEILLAGQVLDPFTTGSDHDPAANDPYIGLGLSPTPRPKSKRRKRRSRRVRTRDNKRIRKVSLEMSKDDAVAVEDGFEHATRIGRPLNAFLTIRPAANDNLTVEDRFRSWKSTYNALCQCCRDGGFKLTAIYARESKPDTDGQGDHWHLQMHIPDDEAWQRVELAMGRRFPGVNEVDLRPIDQEVRWSEIGAIPYKACTYLTKACSKRKRQLGHFYQRSGPVYGARSGMTTDINAKAIRAWDARRERLRDEMPMAA</sequence>
<protein>
    <submittedName>
        <fullName evidence="2">Uncharacterized protein</fullName>
    </submittedName>
</protein>
<keyword evidence="3" id="KW-1185">Reference proteome</keyword>